<keyword evidence="2 5" id="KW-0732">Signal</keyword>
<evidence type="ECO:0000256" key="2">
    <source>
        <dbReference type="ARBA" id="ARBA00022729"/>
    </source>
</evidence>
<evidence type="ECO:0000256" key="5">
    <source>
        <dbReference type="SAM" id="SignalP"/>
    </source>
</evidence>
<keyword evidence="4" id="KW-0325">Glycoprotein</keyword>
<dbReference type="Pfam" id="PF13306">
    <property type="entry name" value="LRR_5"/>
    <property type="match status" value="1"/>
</dbReference>
<dbReference type="InterPro" id="IPR003591">
    <property type="entry name" value="Leu-rich_rpt_typical-subtyp"/>
</dbReference>
<evidence type="ECO:0000313" key="6">
    <source>
        <dbReference type="EMBL" id="CAG9798465.1"/>
    </source>
</evidence>
<dbReference type="SUPFAM" id="SSF52058">
    <property type="entry name" value="L domain-like"/>
    <property type="match status" value="1"/>
</dbReference>
<dbReference type="PANTHER" id="PTHR45842:SF12">
    <property type="entry name" value="KEKKON 5, ISOFORM A"/>
    <property type="match status" value="1"/>
</dbReference>
<feature type="signal peptide" evidence="5">
    <location>
        <begin position="1"/>
        <end position="21"/>
    </location>
</feature>
<sequence length="335" mass="38625">MNLKSLFSLLIFLVNYYITSGQEIKCDYKDISRGYTCDMFIYNLNGLNNFTEITGTHLDGFNDDDVREVDTFYTSQTTNVPAIICETFQQVTFIDLAHGIEYIDENSFKLCKNLQNLILRYNKISTIDVNAFINNVNLQELDLADNKLTTLPENVFINQHNLNSLTLADNEIFDLPENIFNPLVNLGGLRMEANQIKVLKHQWFKNLINLSGLHLTRNPIEELPKNIFSPLKNLKHLRCFGNRLTVIHSDSLGLLPNLTWVDFSSNQIDAMDEKIIDNIGIGTLVFYNNACANTEVRFDFSESRETLRSRFRKCFNNYIDLYPEPISKALVEDVY</sequence>
<dbReference type="PROSITE" id="PS51450">
    <property type="entry name" value="LRR"/>
    <property type="match status" value="3"/>
</dbReference>
<dbReference type="AlphaFoldDB" id="A0A9N9RKB6"/>
<proteinExistence type="predicted"/>
<feature type="chain" id="PRO_5040309160" evidence="5">
    <location>
        <begin position="22"/>
        <end position="335"/>
    </location>
</feature>
<dbReference type="InterPro" id="IPR001611">
    <property type="entry name" value="Leu-rich_rpt"/>
</dbReference>
<dbReference type="Proteomes" id="UP001153620">
    <property type="component" value="Chromosome 1"/>
</dbReference>
<evidence type="ECO:0000256" key="4">
    <source>
        <dbReference type="ARBA" id="ARBA00023180"/>
    </source>
</evidence>
<dbReference type="InterPro" id="IPR032675">
    <property type="entry name" value="LRR_dom_sf"/>
</dbReference>
<dbReference type="PANTHER" id="PTHR45842">
    <property type="entry name" value="SYNAPTIC ADHESION-LIKE MOLECULE SALM"/>
    <property type="match status" value="1"/>
</dbReference>
<name>A0A9N9RKB6_9DIPT</name>
<protein>
    <submittedName>
        <fullName evidence="6">Uncharacterized protein</fullName>
    </submittedName>
</protein>
<keyword evidence="1" id="KW-0433">Leucine-rich repeat</keyword>
<dbReference type="Gene3D" id="3.80.10.10">
    <property type="entry name" value="Ribonuclease Inhibitor"/>
    <property type="match status" value="2"/>
</dbReference>
<keyword evidence="3" id="KW-0677">Repeat</keyword>
<dbReference type="InterPro" id="IPR026906">
    <property type="entry name" value="LRR_5"/>
</dbReference>
<evidence type="ECO:0000256" key="3">
    <source>
        <dbReference type="ARBA" id="ARBA00022737"/>
    </source>
</evidence>
<reference evidence="6" key="1">
    <citation type="submission" date="2022-01" db="EMBL/GenBank/DDBJ databases">
        <authorList>
            <person name="King R."/>
        </authorList>
    </citation>
    <scope>NUCLEOTIDE SEQUENCE</scope>
</reference>
<organism evidence="6 7">
    <name type="scientific">Chironomus riparius</name>
    <dbReference type="NCBI Taxonomy" id="315576"/>
    <lineage>
        <taxon>Eukaryota</taxon>
        <taxon>Metazoa</taxon>
        <taxon>Ecdysozoa</taxon>
        <taxon>Arthropoda</taxon>
        <taxon>Hexapoda</taxon>
        <taxon>Insecta</taxon>
        <taxon>Pterygota</taxon>
        <taxon>Neoptera</taxon>
        <taxon>Endopterygota</taxon>
        <taxon>Diptera</taxon>
        <taxon>Nematocera</taxon>
        <taxon>Chironomoidea</taxon>
        <taxon>Chironomidae</taxon>
        <taxon>Chironominae</taxon>
        <taxon>Chironomus</taxon>
    </lineage>
</organism>
<dbReference type="OrthoDB" id="676979at2759"/>
<reference evidence="6" key="2">
    <citation type="submission" date="2022-10" db="EMBL/GenBank/DDBJ databases">
        <authorList>
            <consortium name="ENA_rothamsted_submissions"/>
            <consortium name="culmorum"/>
            <person name="King R."/>
        </authorList>
    </citation>
    <scope>NUCLEOTIDE SEQUENCE</scope>
</reference>
<dbReference type="SMART" id="SM00369">
    <property type="entry name" value="LRR_TYP"/>
    <property type="match status" value="7"/>
</dbReference>
<keyword evidence="7" id="KW-1185">Reference proteome</keyword>
<dbReference type="InterPro" id="IPR050467">
    <property type="entry name" value="LRFN"/>
</dbReference>
<evidence type="ECO:0000256" key="1">
    <source>
        <dbReference type="ARBA" id="ARBA00022614"/>
    </source>
</evidence>
<accession>A0A9N9RKB6</accession>
<dbReference type="EMBL" id="OU895877">
    <property type="protein sequence ID" value="CAG9798465.1"/>
    <property type="molecule type" value="Genomic_DNA"/>
</dbReference>
<gene>
    <name evidence="6" type="ORF">CHIRRI_LOCUS1447</name>
</gene>
<evidence type="ECO:0000313" key="7">
    <source>
        <dbReference type="Proteomes" id="UP001153620"/>
    </source>
</evidence>